<reference evidence="2 3" key="1">
    <citation type="submission" date="2020-02" db="EMBL/GenBank/DDBJ databases">
        <title>Genome sequence of the type strain DSM 27180 of Arthrobacter silviterrae.</title>
        <authorList>
            <person name="Gao J."/>
            <person name="Sun J."/>
        </authorList>
    </citation>
    <scope>NUCLEOTIDE SEQUENCE [LARGE SCALE GENOMIC DNA]</scope>
    <source>
        <strain evidence="2 3">DSM 27180</strain>
    </source>
</reference>
<evidence type="ECO:0000313" key="2">
    <source>
        <dbReference type="EMBL" id="NGN84174.1"/>
    </source>
</evidence>
<keyword evidence="2" id="KW-0378">Hydrolase</keyword>
<evidence type="ECO:0000313" key="3">
    <source>
        <dbReference type="Proteomes" id="UP000479226"/>
    </source>
</evidence>
<dbReference type="InterPro" id="IPR029058">
    <property type="entry name" value="AB_hydrolase_fold"/>
</dbReference>
<accession>A0ABX0DFK9</accession>
<sequence length="290" mass="29665">MVVDTRVPAVKAVLLSPQRPLGQHPLLVVGCSLGTSSVLWEHVGALLGGGTGGGTGGQDDGGTPVDVVAWDLPGHGVSPASESPFTVAGLAEAVITLVDSIAPGAQFHYAGVSLGGAVGLQLGIDHGTRLLGLSVQCSGPKLGSPEAWAERANTVRTQGTPVMIQGSAQRWFAKGSMDRDPVLASRLLHSLRDADRFSYAHCCGALAGFDVRGELGRIRVPFQAVAGEEDTVAPPEMAQAMVDAVNATPNAPSPNGALSVTLPHVSHLAPAEAPGEVARLLRSLIEGNQP</sequence>
<comment type="caution">
    <text evidence="2">The sequence shown here is derived from an EMBL/GenBank/DDBJ whole genome shotgun (WGS) entry which is preliminary data.</text>
</comment>
<dbReference type="InterPro" id="IPR050266">
    <property type="entry name" value="AB_hydrolase_sf"/>
</dbReference>
<dbReference type="EMBL" id="JAAKZI010000020">
    <property type="protein sequence ID" value="NGN84174.1"/>
    <property type="molecule type" value="Genomic_DNA"/>
</dbReference>
<keyword evidence="3" id="KW-1185">Reference proteome</keyword>
<organism evidence="2 3">
    <name type="scientific">Arthrobacter silviterrae</name>
    <dbReference type="NCBI Taxonomy" id="2026658"/>
    <lineage>
        <taxon>Bacteria</taxon>
        <taxon>Bacillati</taxon>
        <taxon>Actinomycetota</taxon>
        <taxon>Actinomycetes</taxon>
        <taxon>Micrococcales</taxon>
        <taxon>Micrococcaceae</taxon>
        <taxon>Arthrobacter</taxon>
    </lineage>
</organism>
<dbReference type="SUPFAM" id="SSF53474">
    <property type="entry name" value="alpha/beta-Hydrolases"/>
    <property type="match status" value="1"/>
</dbReference>
<dbReference type="PROSITE" id="PS51257">
    <property type="entry name" value="PROKAR_LIPOPROTEIN"/>
    <property type="match status" value="1"/>
</dbReference>
<dbReference type="Proteomes" id="UP000479226">
    <property type="component" value="Unassembled WGS sequence"/>
</dbReference>
<dbReference type="Pfam" id="PF12697">
    <property type="entry name" value="Abhydrolase_6"/>
    <property type="match status" value="1"/>
</dbReference>
<dbReference type="Gene3D" id="3.40.50.1820">
    <property type="entry name" value="alpha/beta hydrolase"/>
    <property type="match status" value="1"/>
</dbReference>
<gene>
    <name evidence="2" type="ORF">G6N77_12005</name>
</gene>
<protein>
    <submittedName>
        <fullName evidence="2">Alpha/beta fold hydrolase</fullName>
    </submittedName>
</protein>
<feature type="domain" description="AB hydrolase-1" evidence="1">
    <location>
        <begin position="33"/>
        <end position="279"/>
    </location>
</feature>
<evidence type="ECO:0000259" key="1">
    <source>
        <dbReference type="Pfam" id="PF12697"/>
    </source>
</evidence>
<dbReference type="InterPro" id="IPR000073">
    <property type="entry name" value="AB_hydrolase_1"/>
</dbReference>
<proteinExistence type="predicted"/>
<name>A0ABX0DFK9_9MICC</name>
<dbReference type="PANTHER" id="PTHR43798:SF5">
    <property type="entry name" value="MONOACYLGLYCEROL LIPASE ABHD6"/>
    <property type="match status" value="1"/>
</dbReference>
<dbReference type="GO" id="GO:0016787">
    <property type="term" value="F:hydrolase activity"/>
    <property type="evidence" value="ECO:0007669"/>
    <property type="project" value="UniProtKB-KW"/>
</dbReference>
<dbReference type="PANTHER" id="PTHR43798">
    <property type="entry name" value="MONOACYLGLYCEROL LIPASE"/>
    <property type="match status" value="1"/>
</dbReference>